<reference evidence="2 3" key="1">
    <citation type="submission" date="2016-10" db="EMBL/GenBank/DDBJ databases">
        <authorList>
            <person name="Varghese N."/>
            <person name="Submissions S."/>
        </authorList>
    </citation>
    <scope>NUCLEOTIDE SEQUENCE [LARGE SCALE GENOMIC DNA]</scope>
    <source>
        <strain evidence="2 3">DSM 16525</strain>
    </source>
</reference>
<dbReference type="PANTHER" id="PTHR43857">
    <property type="entry name" value="BLR7761 PROTEIN"/>
    <property type="match status" value="1"/>
</dbReference>
<proteinExistence type="predicted"/>
<evidence type="ECO:0000313" key="4">
    <source>
        <dbReference type="Proteomes" id="UP000321514"/>
    </source>
</evidence>
<accession>A0A511SWB6</accession>
<dbReference type="RefSeq" id="WP_046715849.1">
    <property type="nucleotide sequence ID" value="NZ_BJXR01000014.1"/>
</dbReference>
<dbReference type="EMBL" id="BJXR01000014">
    <property type="protein sequence ID" value="GEN06190.1"/>
    <property type="molecule type" value="Genomic_DNA"/>
</dbReference>
<name>A0A511SWB6_MYXFU</name>
<dbReference type="Gene3D" id="3.30.1330.40">
    <property type="entry name" value="RutC-like"/>
    <property type="match status" value="1"/>
</dbReference>
<dbReference type="OrthoDB" id="9808943at2"/>
<gene>
    <name evidence="1" type="ORF">MFU01_12270</name>
    <name evidence="2" type="ORF">SAMN05443572_102698</name>
</gene>
<organism evidence="1 4">
    <name type="scientific">Myxococcus fulvus</name>
    <dbReference type="NCBI Taxonomy" id="33"/>
    <lineage>
        <taxon>Bacteria</taxon>
        <taxon>Pseudomonadati</taxon>
        <taxon>Myxococcota</taxon>
        <taxon>Myxococcia</taxon>
        <taxon>Myxococcales</taxon>
        <taxon>Cystobacterineae</taxon>
        <taxon>Myxococcaceae</taxon>
        <taxon>Myxococcus</taxon>
    </lineage>
</organism>
<dbReference type="EMBL" id="FOIB01000002">
    <property type="protein sequence ID" value="SET56205.1"/>
    <property type="molecule type" value="Genomic_DNA"/>
</dbReference>
<dbReference type="PANTHER" id="PTHR43857:SF1">
    <property type="entry name" value="YJGH FAMILY PROTEIN"/>
    <property type="match status" value="1"/>
</dbReference>
<reference evidence="1 4" key="2">
    <citation type="submission" date="2019-07" db="EMBL/GenBank/DDBJ databases">
        <title>Whole genome shotgun sequence of Myxococcus fulvus NBRC 100333.</title>
        <authorList>
            <person name="Hosoyama A."/>
            <person name="Uohara A."/>
            <person name="Ohji S."/>
            <person name="Ichikawa N."/>
        </authorList>
    </citation>
    <scope>NUCLEOTIDE SEQUENCE [LARGE SCALE GENOMIC DNA]</scope>
    <source>
        <strain evidence="1 4">NBRC 100333</strain>
    </source>
</reference>
<evidence type="ECO:0000313" key="2">
    <source>
        <dbReference type="EMBL" id="SET56205.1"/>
    </source>
</evidence>
<dbReference type="InterPro" id="IPR006175">
    <property type="entry name" value="YjgF/YER057c/UK114"/>
</dbReference>
<evidence type="ECO:0000313" key="3">
    <source>
        <dbReference type="Proteomes" id="UP000183760"/>
    </source>
</evidence>
<evidence type="ECO:0000313" key="1">
    <source>
        <dbReference type="EMBL" id="GEN06190.1"/>
    </source>
</evidence>
<dbReference type="SUPFAM" id="SSF55298">
    <property type="entry name" value="YjgF-like"/>
    <property type="match status" value="1"/>
</dbReference>
<comment type="caution">
    <text evidence="1">The sequence shown here is derived from an EMBL/GenBank/DDBJ whole genome shotgun (WGS) entry which is preliminary data.</text>
</comment>
<dbReference type="InterPro" id="IPR035959">
    <property type="entry name" value="RutC-like_sf"/>
</dbReference>
<dbReference type="Proteomes" id="UP000321514">
    <property type="component" value="Unassembled WGS sequence"/>
</dbReference>
<keyword evidence="3" id="KW-1185">Reference proteome</keyword>
<protein>
    <submittedName>
        <fullName evidence="2">Enamine deaminase RidA, house cleaning of reactive enamine intermediates, YjgF/YER057c/UK114 family</fullName>
    </submittedName>
</protein>
<dbReference type="CDD" id="cd06154">
    <property type="entry name" value="YjgF_YER057c_UK114_like_6"/>
    <property type="match status" value="1"/>
</dbReference>
<dbReference type="STRING" id="1334629.MFUL124B02_34740"/>
<dbReference type="AlphaFoldDB" id="A0A511SWB6"/>
<sequence length="133" mass="14453">MQRTHHSTGTPWEPRVGYSRAVRVGPFVSVSGTTATDAQGQVVGPDDAYLQATQTLRNIESALRAVGASLKDVVRTRMYVTDISRWEEVGRAHGEFFADIRPATSMVEVSKLIDPAMLVEIEADAIVADAPAR</sequence>
<dbReference type="Proteomes" id="UP000183760">
    <property type="component" value="Unassembled WGS sequence"/>
</dbReference>
<dbReference type="Pfam" id="PF01042">
    <property type="entry name" value="Ribonuc_L-PSP"/>
    <property type="match status" value="1"/>
</dbReference>